<name>A0A6V7XJY9_MELEN</name>
<evidence type="ECO:0000256" key="4">
    <source>
        <dbReference type="ARBA" id="ARBA00022679"/>
    </source>
</evidence>
<dbReference type="OrthoDB" id="5835829at2759"/>
<dbReference type="AlphaFoldDB" id="A0A6V7XJY9"/>
<evidence type="ECO:0000256" key="3">
    <source>
        <dbReference type="ARBA" id="ARBA00022676"/>
    </source>
</evidence>
<comment type="caution">
    <text evidence="5">The sequence shown here is derived from an EMBL/GenBank/DDBJ whole genome shotgun (WGS) entry which is preliminary data.</text>
</comment>
<sequence length="296" mass="34978">MEQEVEQVEGKDRKGKRILYICDNLSFPNLEFNKILANILTENYHKVDMLVYTGTWQETVKLGNLKIIYIPINKELWKNFQVEMYFSIGIYRELMTHQKKILDRLQKNKYDIGIAEFNVTAGAFAVFEALGIEETFNVFSSVFPPEYLQFLDINVLEYQVPAFAAAKPGEWDRDEKWDKCEADNKNEHEVSNNRVQELLTTTSQNFYNSLFDDYEISIKKPSTLDVLFKKIKYHFINQHPLIKFNNFPDHEKIVYIGGITVEYNELSIEEKNEVNDEVGKLIFKIYIRKLIKNYIY</sequence>
<keyword evidence="3" id="KW-0328">Glycosyltransferase</keyword>
<gene>
    <name evidence="5" type="ORF">MENT_LOCUS52946</name>
</gene>
<dbReference type="EC" id="2.4.1.17" evidence="2"/>
<keyword evidence="4" id="KW-0808">Transferase</keyword>
<evidence type="ECO:0000256" key="1">
    <source>
        <dbReference type="ARBA" id="ARBA00009995"/>
    </source>
</evidence>
<evidence type="ECO:0000313" key="6">
    <source>
        <dbReference type="Proteomes" id="UP000580250"/>
    </source>
</evidence>
<dbReference type="PANTHER" id="PTHR48043">
    <property type="entry name" value="EG:EG0003.4 PROTEIN-RELATED"/>
    <property type="match status" value="1"/>
</dbReference>
<proteinExistence type="inferred from homology"/>
<protein>
    <recommendedName>
        <fullName evidence="2">glucuronosyltransferase</fullName>
        <ecNumber evidence="2">2.4.1.17</ecNumber>
    </recommendedName>
</protein>
<dbReference type="SUPFAM" id="SSF53756">
    <property type="entry name" value="UDP-Glycosyltransferase/glycogen phosphorylase"/>
    <property type="match status" value="1"/>
</dbReference>
<comment type="similarity">
    <text evidence="1">Belongs to the UDP-glycosyltransferase family.</text>
</comment>
<dbReference type="Proteomes" id="UP000580250">
    <property type="component" value="Unassembled WGS sequence"/>
</dbReference>
<evidence type="ECO:0000313" key="5">
    <source>
        <dbReference type="EMBL" id="CAD2199542.1"/>
    </source>
</evidence>
<dbReference type="PANTHER" id="PTHR48043:SF23">
    <property type="entry name" value="UDP-GLUCURONOSYLTRANSFERASE"/>
    <property type="match status" value="1"/>
</dbReference>
<organism evidence="5 6">
    <name type="scientific">Meloidogyne enterolobii</name>
    <name type="common">Root-knot nematode worm</name>
    <name type="synonym">Meloidogyne mayaguensis</name>
    <dbReference type="NCBI Taxonomy" id="390850"/>
    <lineage>
        <taxon>Eukaryota</taxon>
        <taxon>Metazoa</taxon>
        <taxon>Ecdysozoa</taxon>
        <taxon>Nematoda</taxon>
        <taxon>Chromadorea</taxon>
        <taxon>Rhabditida</taxon>
        <taxon>Tylenchina</taxon>
        <taxon>Tylenchomorpha</taxon>
        <taxon>Tylenchoidea</taxon>
        <taxon>Meloidogynidae</taxon>
        <taxon>Meloidogyninae</taxon>
        <taxon>Meloidogyne</taxon>
    </lineage>
</organism>
<accession>A0A6V7XJY9</accession>
<dbReference type="EMBL" id="CAJEWN010001711">
    <property type="protein sequence ID" value="CAD2199542.1"/>
    <property type="molecule type" value="Genomic_DNA"/>
</dbReference>
<reference evidence="5 6" key="1">
    <citation type="submission" date="2020-08" db="EMBL/GenBank/DDBJ databases">
        <authorList>
            <person name="Koutsovoulos G."/>
            <person name="Danchin GJ E."/>
        </authorList>
    </citation>
    <scope>NUCLEOTIDE SEQUENCE [LARGE SCALE GENOMIC DNA]</scope>
</reference>
<dbReference type="InterPro" id="IPR050271">
    <property type="entry name" value="UDP-glycosyltransferase"/>
</dbReference>
<dbReference type="GO" id="GO:0015020">
    <property type="term" value="F:glucuronosyltransferase activity"/>
    <property type="evidence" value="ECO:0007669"/>
    <property type="project" value="UniProtKB-EC"/>
</dbReference>
<evidence type="ECO:0000256" key="2">
    <source>
        <dbReference type="ARBA" id="ARBA00012544"/>
    </source>
</evidence>